<evidence type="ECO:0000313" key="1">
    <source>
        <dbReference type="EMBL" id="KQB87269.1"/>
    </source>
</evidence>
<dbReference type="AlphaFoldDB" id="A0A0Q0UG58"/>
<organism evidence="1 2">
    <name type="scientific">Corynebacterium lowii</name>
    <dbReference type="NCBI Taxonomy" id="1544413"/>
    <lineage>
        <taxon>Bacteria</taxon>
        <taxon>Bacillati</taxon>
        <taxon>Actinomycetota</taxon>
        <taxon>Actinomycetes</taxon>
        <taxon>Mycobacteriales</taxon>
        <taxon>Corynebacteriaceae</taxon>
        <taxon>Corynebacterium</taxon>
    </lineage>
</organism>
<proteinExistence type="predicted"/>
<accession>A0A0Q0UG58</accession>
<reference evidence="1 2" key="1">
    <citation type="submission" date="2015-10" db="EMBL/GenBank/DDBJ databases">
        <title>Corynebacteirum lowii and Corynebacterium oculi species nova, derived from human clinical disease and and emended description of Corynebacterium mastiditis.</title>
        <authorList>
            <person name="Bernard K."/>
            <person name="Pacheco A.L."/>
            <person name="Mcdougall C."/>
            <person name="Burtx T."/>
            <person name="Weibe D."/>
            <person name="Tyler S."/>
            <person name="Olson A.B."/>
            <person name="Cnockaert M."/>
            <person name="Eguchi H."/>
            <person name="Kuwahara T."/>
            <person name="Nakayama-Imaohji H."/>
            <person name="Boudewijins M."/>
            <person name="Van Hoecke F."/>
            <person name="Bernier A.-M."/>
            <person name="Vandamme P."/>
        </authorList>
    </citation>
    <scope>NUCLEOTIDE SEQUENCE [LARGE SCALE GENOMIC DNA]</scope>
    <source>
        <strain evidence="1 2">NML 130206</strain>
    </source>
</reference>
<dbReference type="PATRIC" id="fig|1544413.3.peg.327"/>
<gene>
    <name evidence="1" type="ORF">Clow_00324</name>
</gene>
<name>A0A0Q0UG58_9CORY</name>
<comment type="caution">
    <text evidence="1">The sequence shown here is derived from an EMBL/GenBank/DDBJ whole genome shotgun (WGS) entry which is preliminary data.</text>
</comment>
<dbReference type="Proteomes" id="UP000050488">
    <property type="component" value="Unassembled WGS sequence"/>
</dbReference>
<protein>
    <submittedName>
        <fullName evidence="1">Uncharacterized protein</fullName>
    </submittedName>
</protein>
<keyword evidence="2" id="KW-1185">Reference proteome</keyword>
<evidence type="ECO:0000313" key="2">
    <source>
        <dbReference type="Proteomes" id="UP000050488"/>
    </source>
</evidence>
<sequence>MNPLENLTLAISDALGQAAHLGSSELSELSLALHLF</sequence>
<dbReference type="EMBL" id="LKEV01000001">
    <property type="protein sequence ID" value="KQB87269.1"/>
    <property type="molecule type" value="Genomic_DNA"/>
</dbReference>